<dbReference type="PANTHER" id="PTHR37819:SF1">
    <property type="entry name" value="PROTEIN PSIE"/>
    <property type="match status" value="1"/>
</dbReference>
<dbReference type="KEGG" id="afy:BW247_12020"/>
<dbReference type="EMBL" id="CP019434">
    <property type="protein sequence ID" value="APZ43727.1"/>
    <property type="molecule type" value="Genomic_DNA"/>
</dbReference>
<dbReference type="InterPro" id="IPR020948">
    <property type="entry name" value="P_starv_induced_PsiE-like"/>
</dbReference>
<dbReference type="InterPro" id="IPR009315">
    <property type="entry name" value="P_starv_induced_PsiE"/>
</dbReference>
<evidence type="ECO:0000256" key="8">
    <source>
        <dbReference type="SAM" id="Phobius"/>
    </source>
</evidence>
<accession>A0A1P8UIU1</accession>
<reference evidence="9 10" key="1">
    <citation type="submission" date="2017-01" db="EMBL/GenBank/DDBJ databases">
        <title>Draft sequence of Acidihalobacter ferrooxidans strain DSM 14175 (strain V8).</title>
        <authorList>
            <person name="Khaleque H.N."/>
            <person name="Ramsay J.P."/>
            <person name="Murphy R.J.T."/>
            <person name="Kaksonen A.H."/>
            <person name="Boxall N.J."/>
            <person name="Watkin E.L.J."/>
        </authorList>
    </citation>
    <scope>NUCLEOTIDE SEQUENCE [LARGE SCALE GENOMIC DNA]</scope>
    <source>
        <strain evidence="9 10">V8</strain>
    </source>
</reference>
<proteinExistence type="inferred from homology"/>
<dbReference type="STRING" id="1765967.BW247_12020"/>
<feature type="transmembrane region" description="Helical" evidence="8">
    <location>
        <begin position="21"/>
        <end position="48"/>
    </location>
</feature>
<dbReference type="Proteomes" id="UP000243807">
    <property type="component" value="Chromosome"/>
</dbReference>
<dbReference type="Pfam" id="PF06146">
    <property type="entry name" value="PsiE"/>
    <property type="match status" value="1"/>
</dbReference>
<dbReference type="PANTHER" id="PTHR37819">
    <property type="entry name" value="PROTEIN PSIE"/>
    <property type="match status" value="1"/>
</dbReference>
<feature type="transmembrane region" description="Helical" evidence="8">
    <location>
        <begin position="84"/>
        <end position="100"/>
    </location>
</feature>
<evidence type="ECO:0000256" key="1">
    <source>
        <dbReference type="ARBA" id="ARBA00004429"/>
    </source>
</evidence>
<name>A0A1P8UIU1_9GAMM</name>
<evidence type="ECO:0000256" key="2">
    <source>
        <dbReference type="ARBA" id="ARBA00005632"/>
    </source>
</evidence>
<keyword evidence="6 8" id="KW-1133">Transmembrane helix</keyword>
<feature type="transmembrane region" description="Helical" evidence="8">
    <location>
        <begin position="60"/>
        <end position="77"/>
    </location>
</feature>
<evidence type="ECO:0000256" key="6">
    <source>
        <dbReference type="ARBA" id="ARBA00022989"/>
    </source>
</evidence>
<evidence type="ECO:0000313" key="10">
    <source>
        <dbReference type="Proteomes" id="UP000243807"/>
    </source>
</evidence>
<protein>
    <recommendedName>
        <fullName evidence="3">Protein PsiE</fullName>
    </recommendedName>
</protein>
<evidence type="ECO:0000256" key="4">
    <source>
        <dbReference type="ARBA" id="ARBA00022475"/>
    </source>
</evidence>
<dbReference type="PIRSF" id="PIRSF029598">
    <property type="entry name" value="PsiE"/>
    <property type="match status" value="1"/>
</dbReference>
<dbReference type="GO" id="GO:0005886">
    <property type="term" value="C:plasma membrane"/>
    <property type="evidence" value="ECO:0007669"/>
    <property type="project" value="UniProtKB-SubCell"/>
</dbReference>
<evidence type="ECO:0000256" key="7">
    <source>
        <dbReference type="ARBA" id="ARBA00023136"/>
    </source>
</evidence>
<keyword evidence="5 8" id="KW-0812">Transmembrane</keyword>
<keyword evidence="4" id="KW-1003">Cell membrane</keyword>
<keyword evidence="10" id="KW-1185">Reference proteome</keyword>
<sequence>MIVVASKVKVGFKRAERAGNMLVEFFQSFSLFIIGASIIWSAGLFYLHLIQLGRASLEDLLLLFVYLELGAMTGIYFRTKHLPVRFLIYIAITAIARYLIVDIDHIKPMSVLVMSVSIAVLTVALWIEHRVVDMGVASEDESSP</sequence>
<gene>
    <name evidence="9" type="ORF">BW247_12020</name>
</gene>
<keyword evidence="7 8" id="KW-0472">Membrane</keyword>
<dbReference type="GO" id="GO:0016036">
    <property type="term" value="P:cellular response to phosphate starvation"/>
    <property type="evidence" value="ECO:0007669"/>
    <property type="project" value="InterPro"/>
</dbReference>
<comment type="similarity">
    <text evidence="2">Belongs to the PsiE family.</text>
</comment>
<comment type="subcellular location">
    <subcellularLocation>
        <location evidence="1">Cell inner membrane</location>
        <topology evidence="1">Multi-pass membrane protein</topology>
    </subcellularLocation>
</comment>
<evidence type="ECO:0000256" key="3">
    <source>
        <dbReference type="ARBA" id="ARBA00021903"/>
    </source>
</evidence>
<dbReference type="OrthoDB" id="9792470at2"/>
<evidence type="ECO:0000256" key="5">
    <source>
        <dbReference type="ARBA" id="ARBA00022692"/>
    </source>
</evidence>
<evidence type="ECO:0000313" key="9">
    <source>
        <dbReference type="EMBL" id="APZ43727.1"/>
    </source>
</evidence>
<feature type="transmembrane region" description="Helical" evidence="8">
    <location>
        <begin position="106"/>
        <end position="127"/>
    </location>
</feature>
<dbReference type="AlphaFoldDB" id="A0A1P8UIU1"/>
<organism evidence="9 10">
    <name type="scientific">Acidihalobacter ferrooxydans</name>
    <dbReference type="NCBI Taxonomy" id="1765967"/>
    <lineage>
        <taxon>Bacteria</taxon>
        <taxon>Pseudomonadati</taxon>
        <taxon>Pseudomonadota</taxon>
        <taxon>Gammaproteobacteria</taxon>
        <taxon>Chromatiales</taxon>
        <taxon>Ectothiorhodospiraceae</taxon>
        <taxon>Acidihalobacter</taxon>
    </lineage>
</organism>